<organism evidence="1">
    <name type="scientific">Trieres chinensis</name>
    <name type="common">Marine centric diatom</name>
    <name type="synonym">Odontella sinensis</name>
    <dbReference type="NCBI Taxonomy" id="1514140"/>
    <lineage>
        <taxon>Eukaryota</taxon>
        <taxon>Sar</taxon>
        <taxon>Stramenopiles</taxon>
        <taxon>Ochrophyta</taxon>
        <taxon>Bacillariophyta</taxon>
        <taxon>Mediophyceae</taxon>
        <taxon>Biddulphiophycidae</taxon>
        <taxon>Eupodiscales</taxon>
        <taxon>Parodontellaceae</taxon>
        <taxon>Trieres</taxon>
    </lineage>
</organism>
<dbReference type="EMBL" id="HBGO01023284">
    <property type="protein sequence ID" value="CAD9346111.1"/>
    <property type="molecule type" value="Transcribed_RNA"/>
</dbReference>
<dbReference type="AlphaFoldDB" id="A0A7S1ZQU7"/>
<gene>
    <name evidence="1" type="ORF">OSIN01602_LOCUS13399</name>
</gene>
<protein>
    <submittedName>
        <fullName evidence="1">Uncharacterized protein</fullName>
    </submittedName>
</protein>
<sequence>MSNDAQEHCRKIDMVTVKGSAVPMPIYTYDTFQDQTFPELQTPKFSDLSLQEVLAQVADEYESHTTWKVDEDLVQLRRLATPEFRSVFREGVDCYLGGNWNKARTTLEKADEMMKSNGNRNGDGPSRTILRYMKARGWQVPEDWKGYRPLTSK</sequence>
<name>A0A7S1ZQU7_TRICV</name>
<dbReference type="PANTHER" id="PTHR43336">
    <property type="entry name" value="OXYGEN SENSOR HISTIDINE KINASE RESPONSE REGULATOR DEVS/DOSS"/>
    <property type="match status" value="1"/>
</dbReference>
<evidence type="ECO:0000313" key="1">
    <source>
        <dbReference type="EMBL" id="CAD9346111.1"/>
    </source>
</evidence>
<reference evidence="1" key="1">
    <citation type="submission" date="2021-01" db="EMBL/GenBank/DDBJ databases">
        <authorList>
            <person name="Corre E."/>
            <person name="Pelletier E."/>
            <person name="Niang G."/>
            <person name="Scheremetjew M."/>
            <person name="Finn R."/>
            <person name="Kale V."/>
            <person name="Holt S."/>
            <person name="Cochrane G."/>
            <person name="Meng A."/>
            <person name="Brown T."/>
            <person name="Cohen L."/>
        </authorList>
    </citation>
    <scope>NUCLEOTIDE SEQUENCE</scope>
    <source>
        <strain evidence="1">Grunow 1884</strain>
    </source>
</reference>
<proteinExistence type="predicted"/>
<dbReference type="PANTHER" id="PTHR43336:SF3">
    <property type="entry name" value="GUANYLATE CYCLASE DOMAIN-CONTAINING PROTEIN"/>
    <property type="match status" value="1"/>
</dbReference>
<accession>A0A7S1ZQU7</accession>